<reference evidence="2 3" key="1">
    <citation type="submission" date="2016-11" db="EMBL/GenBank/DDBJ databases">
        <title>Genome sequence and comparative genomic analysis of clinical strain Elizabethkingia meningoseptica 61421 PRCM.</title>
        <authorList>
            <person name="Wang M."/>
            <person name="Hu S."/>
            <person name="Cao L."/>
            <person name="Jiang T."/>
            <person name="Zhou Y."/>
            <person name="Ming D."/>
        </authorList>
    </citation>
    <scope>NUCLEOTIDE SEQUENCE [LARGE SCALE GENOMIC DNA]</scope>
    <source>
        <strain evidence="2 3">61421 PRCM</strain>
    </source>
</reference>
<sequence>MSEYFSPALIAAITSLIISLVALFQFYKNQNFQQNQFNKNINRNFTTKLYDLRLDVYPKAFEITDNLYKEKGGNYDSEKINIILNELNEWKKGKVNLIISTEALNSFYVLREALMKKPGNNEKYSAEQIDKITNSKNNFRKQLRRDLGFLFKEEKDKRKQK</sequence>
<accession>A0A1T3FL48</accession>
<dbReference type="OrthoDB" id="1439478at2"/>
<gene>
    <name evidence="2" type="ORF">BMF97_08505</name>
</gene>
<dbReference type="Proteomes" id="UP000188947">
    <property type="component" value="Unassembled WGS sequence"/>
</dbReference>
<comment type="caution">
    <text evidence="2">The sequence shown here is derived from an EMBL/GenBank/DDBJ whole genome shotgun (WGS) entry which is preliminary data.</text>
</comment>
<dbReference type="AlphaFoldDB" id="A0A1T3FL48"/>
<protein>
    <submittedName>
        <fullName evidence="2">Uncharacterized protein</fullName>
    </submittedName>
</protein>
<dbReference type="STRING" id="238.BBD35_13615"/>
<feature type="transmembrane region" description="Helical" evidence="1">
    <location>
        <begin position="6"/>
        <end position="27"/>
    </location>
</feature>
<dbReference type="EMBL" id="MPOG01000008">
    <property type="protein sequence ID" value="OOH96374.1"/>
    <property type="molecule type" value="Genomic_DNA"/>
</dbReference>
<name>A0A1T3FL48_ELIME</name>
<keyword evidence="1" id="KW-0472">Membrane</keyword>
<organism evidence="2 3">
    <name type="scientific">Elizabethkingia meningoseptica</name>
    <name type="common">Chryseobacterium meningosepticum</name>
    <dbReference type="NCBI Taxonomy" id="238"/>
    <lineage>
        <taxon>Bacteria</taxon>
        <taxon>Pseudomonadati</taxon>
        <taxon>Bacteroidota</taxon>
        <taxon>Flavobacteriia</taxon>
        <taxon>Flavobacteriales</taxon>
        <taxon>Weeksellaceae</taxon>
        <taxon>Elizabethkingia</taxon>
    </lineage>
</organism>
<evidence type="ECO:0000256" key="1">
    <source>
        <dbReference type="SAM" id="Phobius"/>
    </source>
</evidence>
<evidence type="ECO:0000313" key="2">
    <source>
        <dbReference type="EMBL" id="OOH96374.1"/>
    </source>
</evidence>
<evidence type="ECO:0000313" key="3">
    <source>
        <dbReference type="Proteomes" id="UP000188947"/>
    </source>
</evidence>
<dbReference type="RefSeq" id="WP_077564560.1">
    <property type="nucleotide sequence ID" value="NZ_CP016378.1"/>
</dbReference>
<keyword evidence="1" id="KW-1133">Transmembrane helix</keyword>
<proteinExistence type="predicted"/>
<keyword evidence="1" id="KW-0812">Transmembrane</keyword>
<keyword evidence="3" id="KW-1185">Reference proteome</keyword>